<proteinExistence type="predicted"/>
<gene>
    <name evidence="2" type="ORF">DIURU_001804</name>
</gene>
<dbReference type="RefSeq" id="XP_034013414.1">
    <property type="nucleotide sequence ID" value="XM_034154388.1"/>
</dbReference>
<keyword evidence="1" id="KW-0732">Signal</keyword>
<dbReference type="GeneID" id="54780457"/>
<comment type="caution">
    <text evidence="2">The sequence shown here is derived from an EMBL/GenBank/DDBJ whole genome shotgun (WGS) entry which is preliminary data.</text>
</comment>
<evidence type="ECO:0000313" key="3">
    <source>
        <dbReference type="Proteomes" id="UP000449547"/>
    </source>
</evidence>
<reference evidence="2 3" key="1">
    <citation type="submission" date="2019-07" db="EMBL/GenBank/DDBJ databases">
        <title>Genome assembly of two rare yeast pathogens: Diutina rugosa and Trichomonascus ciferrii.</title>
        <authorList>
            <person name="Mixao V."/>
            <person name="Saus E."/>
            <person name="Hansen A."/>
            <person name="Lass-Flor C."/>
            <person name="Gabaldon T."/>
        </authorList>
    </citation>
    <scope>NUCLEOTIDE SEQUENCE [LARGE SCALE GENOMIC DNA]</scope>
    <source>
        <strain evidence="2 3">CBS 613</strain>
    </source>
</reference>
<dbReference type="EMBL" id="SWFT01000052">
    <property type="protein sequence ID" value="KAA8904850.1"/>
    <property type="molecule type" value="Genomic_DNA"/>
</dbReference>
<evidence type="ECO:0000313" key="2">
    <source>
        <dbReference type="EMBL" id="KAA8904850.1"/>
    </source>
</evidence>
<protein>
    <recommendedName>
        <fullName evidence="4">Protein KRE1</fullName>
    </recommendedName>
</protein>
<sequence length="115" mass="11550">MMKWVYGFPLLALASALGHENEGDDIDSTSRLPTSVWVTTTIAGGGLATIQVQFTQTFAPVASSAAEVPSGEMGLGTISGSVGGDRIYETTTIGGAGAASVMWGGAAMVLGGLLL</sequence>
<evidence type="ECO:0000256" key="1">
    <source>
        <dbReference type="SAM" id="SignalP"/>
    </source>
</evidence>
<dbReference type="VEuPathDB" id="FungiDB:DIURU_001804"/>
<organism evidence="2 3">
    <name type="scientific">Diutina rugosa</name>
    <name type="common">Yeast</name>
    <name type="synonym">Candida rugosa</name>
    <dbReference type="NCBI Taxonomy" id="5481"/>
    <lineage>
        <taxon>Eukaryota</taxon>
        <taxon>Fungi</taxon>
        <taxon>Dikarya</taxon>
        <taxon>Ascomycota</taxon>
        <taxon>Saccharomycotina</taxon>
        <taxon>Pichiomycetes</taxon>
        <taxon>Debaryomycetaceae</taxon>
        <taxon>Diutina</taxon>
    </lineage>
</organism>
<dbReference type="Pfam" id="PF17056">
    <property type="entry name" value="KRE1"/>
    <property type="match status" value="1"/>
</dbReference>
<dbReference type="Proteomes" id="UP000449547">
    <property type="component" value="Unassembled WGS sequence"/>
</dbReference>
<accession>A0A642UXP3</accession>
<dbReference type="OrthoDB" id="5406216at2759"/>
<evidence type="ECO:0008006" key="4">
    <source>
        <dbReference type="Google" id="ProtNLM"/>
    </source>
</evidence>
<keyword evidence="3" id="KW-1185">Reference proteome</keyword>
<name>A0A642UXP3_DIURU</name>
<dbReference type="InterPro" id="IPR031452">
    <property type="entry name" value="Kre1"/>
</dbReference>
<feature type="signal peptide" evidence="1">
    <location>
        <begin position="1"/>
        <end position="18"/>
    </location>
</feature>
<dbReference type="AlphaFoldDB" id="A0A642UXP3"/>
<dbReference type="GO" id="GO:0031505">
    <property type="term" value="P:fungal-type cell wall organization"/>
    <property type="evidence" value="ECO:0007669"/>
    <property type="project" value="InterPro"/>
</dbReference>
<feature type="chain" id="PRO_5024916835" description="Protein KRE1" evidence="1">
    <location>
        <begin position="19"/>
        <end position="115"/>
    </location>
</feature>